<dbReference type="InterPro" id="IPR000086">
    <property type="entry name" value="NUDIX_hydrolase_dom"/>
</dbReference>
<dbReference type="InterPro" id="IPR020476">
    <property type="entry name" value="Nudix_hydrolase"/>
</dbReference>
<dbReference type="Pfam" id="PF00293">
    <property type="entry name" value="NUDIX"/>
    <property type="match status" value="1"/>
</dbReference>
<evidence type="ECO:0000256" key="1">
    <source>
        <dbReference type="ARBA" id="ARBA00001946"/>
    </source>
</evidence>
<sequence>MDKPANPWTRLALEALTQQPYPIVREQLRTHNGREVTLMYVPGQHQWVSILPITKQGSVLLVHQYRHVWGEYFFELPGGSAEPGETPEEGARRELREELGAEAGALLPIQPFRPLAGIVAATIHPFVALHSQVVRPAEPEDGELIEVVEFSLDEVYGMLDRGLLNEATHVITLLRARPILTEMGYLS</sequence>
<dbReference type="GO" id="GO:0016462">
    <property type="term" value="F:pyrophosphatase activity"/>
    <property type="evidence" value="ECO:0007669"/>
    <property type="project" value="UniProtKB-ARBA"/>
</dbReference>
<dbReference type="GO" id="GO:0006753">
    <property type="term" value="P:nucleoside phosphate metabolic process"/>
    <property type="evidence" value="ECO:0007669"/>
    <property type="project" value="TreeGrafter"/>
</dbReference>
<dbReference type="InterPro" id="IPR020084">
    <property type="entry name" value="NUDIX_hydrolase_CS"/>
</dbReference>
<dbReference type="PRINTS" id="PR00502">
    <property type="entry name" value="NUDIXFAMILY"/>
</dbReference>
<dbReference type="AlphaFoldDB" id="A0A511QYQ8"/>
<keyword evidence="2 3" id="KW-0378">Hydrolase</keyword>
<evidence type="ECO:0000256" key="3">
    <source>
        <dbReference type="RuleBase" id="RU003476"/>
    </source>
</evidence>
<dbReference type="RefSeq" id="WP_119340401.1">
    <property type="nucleotide sequence ID" value="NZ_BJXL01000001.1"/>
</dbReference>
<comment type="similarity">
    <text evidence="3">Belongs to the Nudix hydrolase family.</text>
</comment>
<dbReference type="InterPro" id="IPR015797">
    <property type="entry name" value="NUDIX_hydrolase-like_dom_sf"/>
</dbReference>
<dbReference type="PANTHER" id="PTHR11839">
    <property type="entry name" value="UDP/ADP-SUGAR PYROPHOSPHATASE"/>
    <property type="match status" value="1"/>
</dbReference>
<feature type="domain" description="Nudix hydrolase" evidence="4">
    <location>
        <begin position="43"/>
        <end position="172"/>
    </location>
</feature>
<proteinExistence type="inferred from homology"/>
<comment type="cofactor">
    <cofactor evidence="1">
        <name>Mg(2+)</name>
        <dbReference type="ChEBI" id="CHEBI:18420"/>
    </cofactor>
</comment>
<dbReference type="CDD" id="cd03424">
    <property type="entry name" value="NUDIX_ADPRase_Nudt5_UGPPase_Nudt14"/>
    <property type="match status" value="1"/>
</dbReference>
<dbReference type="GO" id="GO:0019693">
    <property type="term" value="P:ribose phosphate metabolic process"/>
    <property type="evidence" value="ECO:0007669"/>
    <property type="project" value="TreeGrafter"/>
</dbReference>
<reference evidence="5 6" key="1">
    <citation type="submission" date="2019-07" db="EMBL/GenBank/DDBJ databases">
        <title>Whole genome shotgun sequence of Meiothermus hypogaeus NBRC 106114.</title>
        <authorList>
            <person name="Hosoyama A."/>
            <person name="Uohara A."/>
            <person name="Ohji S."/>
            <person name="Ichikawa N."/>
        </authorList>
    </citation>
    <scope>NUCLEOTIDE SEQUENCE [LARGE SCALE GENOMIC DNA]</scope>
    <source>
        <strain evidence="5 6">NBRC 106114</strain>
    </source>
</reference>
<dbReference type="EMBL" id="BJXL01000001">
    <property type="protein sequence ID" value="GEM81846.1"/>
    <property type="molecule type" value="Genomic_DNA"/>
</dbReference>
<dbReference type="PROSITE" id="PS00893">
    <property type="entry name" value="NUDIX_BOX"/>
    <property type="match status" value="1"/>
</dbReference>
<dbReference type="Proteomes" id="UP000321197">
    <property type="component" value="Unassembled WGS sequence"/>
</dbReference>
<organism evidence="5 6">
    <name type="scientific">Meiothermus hypogaeus NBRC 106114</name>
    <dbReference type="NCBI Taxonomy" id="1227553"/>
    <lineage>
        <taxon>Bacteria</taxon>
        <taxon>Thermotogati</taxon>
        <taxon>Deinococcota</taxon>
        <taxon>Deinococci</taxon>
        <taxon>Thermales</taxon>
        <taxon>Thermaceae</taxon>
        <taxon>Meiothermus</taxon>
    </lineage>
</organism>
<evidence type="ECO:0000313" key="5">
    <source>
        <dbReference type="EMBL" id="GEM81846.1"/>
    </source>
</evidence>
<name>A0A511QYQ8_9DEIN</name>
<dbReference type="SUPFAM" id="SSF55811">
    <property type="entry name" value="Nudix"/>
    <property type="match status" value="1"/>
</dbReference>
<evidence type="ECO:0000259" key="4">
    <source>
        <dbReference type="PROSITE" id="PS51462"/>
    </source>
</evidence>
<dbReference type="OrthoDB" id="9806150at2"/>
<dbReference type="PANTHER" id="PTHR11839:SF18">
    <property type="entry name" value="NUDIX HYDROLASE DOMAIN-CONTAINING PROTEIN"/>
    <property type="match status" value="1"/>
</dbReference>
<dbReference type="PROSITE" id="PS51462">
    <property type="entry name" value="NUDIX"/>
    <property type="match status" value="1"/>
</dbReference>
<protein>
    <recommendedName>
        <fullName evidence="4">Nudix hydrolase domain-containing protein</fullName>
    </recommendedName>
</protein>
<dbReference type="Gene3D" id="3.90.79.10">
    <property type="entry name" value="Nucleoside Triphosphate Pyrophosphohydrolase"/>
    <property type="match status" value="1"/>
</dbReference>
<accession>A0A511QYQ8</accession>
<comment type="caution">
    <text evidence="5">The sequence shown here is derived from an EMBL/GenBank/DDBJ whole genome shotgun (WGS) entry which is preliminary data.</text>
</comment>
<evidence type="ECO:0000256" key="2">
    <source>
        <dbReference type="ARBA" id="ARBA00022801"/>
    </source>
</evidence>
<evidence type="ECO:0000313" key="6">
    <source>
        <dbReference type="Proteomes" id="UP000321197"/>
    </source>
</evidence>
<gene>
    <name evidence="5" type="ORF">MHY01S_00120</name>
</gene>